<feature type="domain" description="PucR C-terminal helix-turn-helix" evidence="1">
    <location>
        <begin position="349"/>
        <end position="406"/>
    </location>
</feature>
<dbReference type="InterPro" id="IPR051448">
    <property type="entry name" value="CdaR-like_regulators"/>
</dbReference>
<dbReference type="AlphaFoldDB" id="A0A1I1C8G9"/>
<dbReference type="PANTHER" id="PTHR33744:SF1">
    <property type="entry name" value="DNA-BINDING TRANSCRIPTIONAL ACTIVATOR ADER"/>
    <property type="match status" value="1"/>
</dbReference>
<accession>A0A1I1C8G9</accession>
<protein>
    <submittedName>
        <fullName evidence="3">PucR C-terminal helix-turn-helix domain-containing protein</fullName>
    </submittedName>
</protein>
<dbReference type="Pfam" id="PF25906">
    <property type="entry name" value="PucR-like_N"/>
    <property type="match status" value="1"/>
</dbReference>
<dbReference type="InterPro" id="IPR025736">
    <property type="entry name" value="PucR_C-HTH_dom"/>
</dbReference>
<evidence type="ECO:0000259" key="2">
    <source>
        <dbReference type="Pfam" id="PF25906"/>
    </source>
</evidence>
<evidence type="ECO:0000259" key="1">
    <source>
        <dbReference type="Pfam" id="PF13556"/>
    </source>
</evidence>
<dbReference type="Gene3D" id="1.10.10.2840">
    <property type="entry name" value="PucR C-terminal helix-turn-helix domain"/>
    <property type="match status" value="1"/>
</dbReference>
<dbReference type="STRING" id="490629.SAMN05216266_1239"/>
<dbReference type="PANTHER" id="PTHR33744">
    <property type="entry name" value="CARBOHYDRATE DIACID REGULATOR"/>
    <property type="match status" value="1"/>
</dbReference>
<organism evidence="3 4">
    <name type="scientific">Amycolatopsis marina</name>
    <dbReference type="NCBI Taxonomy" id="490629"/>
    <lineage>
        <taxon>Bacteria</taxon>
        <taxon>Bacillati</taxon>
        <taxon>Actinomycetota</taxon>
        <taxon>Actinomycetes</taxon>
        <taxon>Pseudonocardiales</taxon>
        <taxon>Pseudonocardiaceae</taxon>
        <taxon>Amycolatopsis</taxon>
    </lineage>
</organism>
<dbReference type="Proteomes" id="UP000243799">
    <property type="component" value="Unassembled WGS sequence"/>
</dbReference>
<keyword evidence="4" id="KW-1185">Reference proteome</keyword>
<dbReference type="EMBL" id="FOKG01000023">
    <property type="protein sequence ID" value="SFB58929.1"/>
    <property type="molecule type" value="Genomic_DNA"/>
</dbReference>
<reference evidence="4" key="1">
    <citation type="submission" date="2016-10" db="EMBL/GenBank/DDBJ databases">
        <authorList>
            <person name="Varghese N."/>
            <person name="Submissions S."/>
        </authorList>
    </citation>
    <scope>NUCLEOTIDE SEQUENCE [LARGE SCALE GENOMIC DNA]</scope>
    <source>
        <strain evidence="4">CGMCC 4.3568</strain>
    </source>
</reference>
<dbReference type="InterPro" id="IPR042070">
    <property type="entry name" value="PucR_C-HTH_sf"/>
</dbReference>
<feature type="domain" description="PucR-like N-terminal" evidence="2">
    <location>
        <begin position="26"/>
        <end position="191"/>
    </location>
</feature>
<evidence type="ECO:0000313" key="3">
    <source>
        <dbReference type="EMBL" id="SFB58929.1"/>
    </source>
</evidence>
<evidence type="ECO:0000313" key="4">
    <source>
        <dbReference type="Proteomes" id="UP000243799"/>
    </source>
</evidence>
<proteinExistence type="predicted"/>
<gene>
    <name evidence="3" type="ORF">SAMN05216266_1239</name>
</gene>
<name>A0A1I1C8G9_9PSEU</name>
<dbReference type="Pfam" id="PF13556">
    <property type="entry name" value="HTH_30"/>
    <property type="match status" value="1"/>
</dbReference>
<dbReference type="RefSeq" id="WP_245788813.1">
    <property type="nucleotide sequence ID" value="NZ_FOKG01000023.1"/>
</dbReference>
<sequence length="425" mass="46607">MSGNDNEKHTTEHSAGVYRSARLLGSLPPDVAAFLRPHAGRISAAVIKEIQRSVPAYSQPLRGPFGRAMVEGVEQAVLHCLDCLGNPDVPRESWIKLFRTRGRLEFSHRDNLDALQAAARVGGQAAWRYVSTLITPQLMQRAPDLVALGAEGIFAFVDELSATALEGYHAAQAEASGATERARRQLLDLILAGTDAASRRLEDMASAADWPLPEAAAVVVLQRTNGGGDLAWLDQLEDALSDADSGEPVLLTADPHRHLAALTDGRVHGWRAAVSPTVALAEAPSALRTARRALRLIDTATDETEPVIWCQDHLATLWLLAEDFFAAEVAKRNLDPFESLSEKQRERLSDTLLAWLETRGGAPEIAKRLRVHPQTVRSRLHQLKELFGERLDNEDDRLSMHLALRAQRLLRSIAKSSPEARSPVH</sequence>
<dbReference type="InterPro" id="IPR058663">
    <property type="entry name" value="PucR-like_N"/>
</dbReference>